<feature type="non-terminal residue" evidence="3">
    <location>
        <position position="1"/>
    </location>
</feature>
<name>A0A553P275_TIGCA</name>
<proteinExistence type="predicted"/>
<dbReference type="PANTHER" id="PTHR46170">
    <property type="entry name" value="GATOR COMPLEX PROTEIN WDR59"/>
    <property type="match status" value="1"/>
</dbReference>
<reference evidence="3 4" key="1">
    <citation type="journal article" date="2018" name="Nat. Ecol. Evol.">
        <title>Genomic signatures of mitonuclear coevolution across populations of Tigriopus californicus.</title>
        <authorList>
            <person name="Barreto F.S."/>
            <person name="Watson E.T."/>
            <person name="Lima T.G."/>
            <person name="Willett C.S."/>
            <person name="Edmands S."/>
            <person name="Li W."/>
            <person name="Burton R.S."/>
        </authorList>
    </citation>
    <scope>NUCLEOTIDE SEQUENCE [LARGE SCALE GENOMIC DNA]</scope>
    <source>
        <strain evidence="3 4">San Diego</strain>
    </source>
</reference>
<dbReference type="Proteomes" id="UP000318571">
    <property type="component" value="Chromosome 7"/>
</dbReference>
<feature type="region of interest" description="Disordered" evidence="2">
    <location>
        <begin position="730"/>
        <end position="752"/>
    </location>
</feature>
<feature type="repeat" description="WD" evidence="1">
    <location>
        <begin position="167"/>
        <end position="209"/>
    </location>
</feature>
<dbReference type="AlphaFoldDB" id="A0A553P275"/>
<feature type="compositionally biased region" description="Low complexity" evidence="2">
    <location>
        <begin position="740"/>
        <end position="752"/>
    </location>
</feature>
<protein>
    <submittedName>
        <fullName evidence="3">Uncharacterized protein</fullName>
    </submittedName>
</protein>
<dbReference type="InterPro" id="IPR049567">
    <property type="entry name" value="WDR59-like"/>
</dbReference>
<feature type="compositionally biased region" description="Acidic residues" evidence="2">
    <location>
        <begin position="406"/>
        <end position="418"/>
    </location>
</feature>
<dbReference type="Pfam" id="PF00400">
    <property type="entry name" value="WD40"/>
    <property type="match status" value="2"/>
</dbReference>
<feature type="region of interest" description="Disordered" evidence="2">
    <location>
        <begin position="391"/>
        <end position="437"/>
    </location>
</feature>
<keyword evidence="4" id="KW-1185">Reference proteome</keyword>
<dbReference type="SUPFAM" id="SSF50978">
    <property type="entry name" value="WD40 repeat-like"/>
    <property type="match status" value="1"/>
</dbReference>
<dbReference type="InterPro" id="IPR015943">
    <property type="entry name" value="WD40/YVTN_repeat-like_dom_sf"/>
</dbReference>
<dbReference type="GO" id="GO:1904263">
    <property type="term" value="P:positive regulation of TORC1 signaling"/>
    <property type="evidence" value="ECO:0007669"/>
    <property type="project" value="TreeGrafter"/>
</dbReference>
<dbReference type="PROSITE" id="PS50082">
    <property type="entry name" value="WD_REPEATS_2"/>
    <property type="match status" value="1"/>
</dbReference>
<evidence type="ECO:0000313" key="4">
    <source>
        <dbReference type="Proteomes" id="UP000318571"/>
    </source>
</evidence>
<evidence type="ECO:0000256" key="1">
    <source>
        <dbReference type="PROSITE-ProRule" id="PRU00221"/>
    </source>
</evidence>
<comment type="caution">
    <text evidence="3">The sequence shown here is derived from an EMBL/GenBank/DDBJ whole genome shotgun (WGS) entry which is preliminary data.</text>
</comment>
<dbReference type="GO" id="GO:0005774">
    <property type="term" value="C:vacuolar membrane"/>
    <property type="evidence" value="ECO:0007669"/>
    <property type="project" value="TreeGrafter"/>
</dbReference>
<gene>
    <name evidence="3" type="ORF">TCAL_05414</name>
</gene>
<dbReference type="STRING" id="6832.A0A553P275"/>
<dbReference type="PANTHER" id="PTHR46170:SF1">
    <property type="entry name" value="GATOR COMPLEX PROTEIN WDR59"/>
    <property type="match status" value="1"/>
</dbReference>
<dbReference type="InterPro" id="IPR036322">
    <property type="entry name" value="WD40_repeat_dom_sf"/>
</dbReference>
<dbReference type="Gene3D" id="2.130.10.10">
    <property type="entry name" value="YVTN repeat-like/Quinoprotein amine dehydrogenase"/>
    <property type="match status" value="2"/>
</dbReference>
<dbReference type="GO" id="GO:0035859">
    <property type="term" value="C:Seh1-associated complex"/>
    <property type="evidence" value="ECO:0007669"/>
    <property type="project" value="TreeGrafter"/>
</dbReference>
<organism evidence="3 4">
    <name type="scientific">Tigriopus californicus</name>
    <name type="common">Marine copepod</name>
    <dbReference type="NCBI Taxonomy" id="6832"/>
    <lineage>
        <taxon>Eukaryota</taxon>
        <taxon>Metazoa</taxon>
        <taxon>Ecdysozoa</taxon>
        <taxon>Arthropoda</taxon>
        <taxon>Crustacea</taxon>
        <taxon>Multicrustacea</taxon>
        <taxon>Hexanauplia</taxon>
        <taxon>Copepoda</taxon>
        <taxon>Harpacticoida</taxon>
        <taxon>Harpacticidae</taxon>
        <taxon>Tigriopus</taxon>
    </lineage>
</organism>
<evidence type="ECO:0000313" key="3">
    <source>
        <dbReference type="EMBL" id="TRY71805.1"/>
    </source>
</evidence>
<accession>A0A553P275</accession>
<feature type="non-terminal residue" evidence="3">
    <location>
        <position position="752"/>
    </location>
</feature>
<feature type="compositionally biased region" description="Polar residues" evidence="2">
    <location>
        <begin position="391"/>
        <end position="405"/>
    </location>
</feature>
<dbReference type="InterPro" id="IPR001680">
    <property type="entry name" value="WD40_rpt"/>
</dbReference>
<sequence length="752" mass="84619">AFERKSAESTDLSFDVYFCVTPLPSNEEEEGDVSRTKGLIMAQDTASTSGASNSQDRVLSSTLSRQWSSEIISAEHIDLQATAMGLDCSGQIVLLGGKKYLGLVKLDYETPTLEVTSKLNRPTTKWEACKISWNPDIGSKEVVGMAWNDRVELFKVQPHSIASMDQLRFHSRVITDFDWSYEDPNVLASASLDSLVYQWDIREPSTPVLTLNGMVPITHVRWNRHNPHHLATTHEGEVKIWDNRRLDMPTRFISMQSSRILSLDWSRNSAHKFVTSGQDCTVKCFDLATDHKNPKKVLKTAAPVLRARYTPFGEGLATVIIPQLHRNDNTLFLWNSQHLQSPVHCFFGHKDVILDFDWRRLEGSDDMEMITWSRDHTLRLWQVPVALQNQCGGKGCSTKTSVSNESDCDEKEDDDINNYEEKHDNSHPPPLEPQDSFEELDVDKTLTRSGGLELLKEEEEQQQQLQNNLDTAFIVPSRESTPLRQLERKNSSILAQEFQSLDMSRIKYITIENLDWARRTCRLSASFLGKITFHKIFLRITFQRDYPLSCPMFAIGRGTTLDSASKASIVDAMKMTAGQHVRRNLICLEPCLLQLEALIDQMRKGGGGESFTSSSDILSMRNSLPGQGEALKNNTPPPNPFPLAVDGNPEMLEGDMGNLPDSNVPYPKLSGARFCSNDLLVCFCQTDSVSKMVRSSPGNTLILTPRALPAFETSYHLTQQLDIMNGMRPMNARSGQFRQSPSKYQSSSSNLT</sequence>
<dbReference type="EMBL" id="VCGU01000008">
    <property type="protein sequence ID" value="TRY71805.1"/>
    <property type="molecule type" value="Genomic_DNA"/>
</dbReference>
<dbReference type="SMART" id="SM00320">
    <property type="entry name" value="WD40"/>
    <property type="match status" value="4"/>
</dbReference>
<dbReference type="GO" id="GO:0034198">
    <property type="term" value="P:cellular response to amino acid starvation"/>
    <property type="evidence" value="ECO:0007669"/>
    <property type="project" value="TreeGrafter"/>
</dbReference>
<evidence type="ECO:0000256" key="2">
    <source>
        <dbReference type="SAM" id="MobiDB-lite"/>
    </source>
</evidence>
<dbReference type="GO" id="GO:0035591">
    <property type="term" value="F:signaling adaptor activity"/>
    <property type="evidence" value="ECO:0007669"/>
    <property type="project" value="TreeGrafter"/>
</dbReference>
<keyword evidence="1" id="KW-0853">WD repeat</keyword>